<comment type="caution">
    <text evidence="1">The sequence shown here is derived from an EMBL/GenBank/DDBJ whole genome shotgun (WGS) entry which is preliminary data.</text>
</comment>
<gene>
    <name evidence="1" type="ORF">KIN20_025901</name>
</gene>
<reference evidence="1" key="1">
    <citation type="submission" date="2021-06" db="EMBL/GenBank/DDBJ databases">
        <title>Parelaphostrongylus tenuis whole genome reference sequence.</title>
        <authorList>
            <person name="Garwood T.J."/>
            <person name="Larsen P.A."/>
            <person name="Fountain-Jones N.M."/>
            <person name="Garbe J.R."/>
            <person name="Macchietto M.G."/>
            <person name="Kania S.A."/>
            <person name="Gerhold R.W."/>
            <person name="Richards J.E."/>
            <person name="Wolf T.M."/>
        </authorList>
    </citation>
    <scope>NUCLEOTIDE SEQUENCE</scope>
    <source>
        <strain evidence="1">MNPRO001-30</strain>
        <tissue evidence="1">Meninges</tissue>
    </source>
</reference>
<organism evidence="1 2">
    <name type="scientific">Parelaphostrongylus tenuis</name>
    <name type="common">Meningeal worm</name>
    <dbReference type="NCBI Taxonomy" id="148309"/>
    <lineage>
        <taxon>Eukaryota</taxon>
        <taxon>Metazoa</taxon>
        <taxon>Ecdysozoa</taxon>
        <taxon>Nematoda</taxon>
        <taxon>Chromadorea</taxon>
        <taxon>Rhabditida</taxon>
        <taxon>Rhabditina</taxon>
        <taxon>Rhabditomorpha</taxon>
        <taxon>Strongyloidea</taxon>
        <taxon>Metastrongylidae</taxon>
        <taxon>Parelaphostrongylus</taxon>
    </lineage>
</organism>
<sequence length="97" mass="11175">MTTSRVVHYFLNCAQLVQPTVIIDTSPGRGIVYSRQKRQTTSNEYSALLVRHDFFTIETLAIIRSLEPLASKGPRWQVDRLRRKSRAVLPPVTLNFF</sequence>
<evidence type="ECO:0000313" key="1">
    <source>
        <dbReference type="EMBL" id="KAJ1365537.1"/>
    </source>
</evidence>
<proteinExistence type="predicted"/>
<evidence type="ECO:0000313" key="2">
    <source>
        <dbReference type="Proteomes" id="UP001196413"/>
    </source>
</evidence>
<dbReference type="AlphaFoldDB" id="A0AAD5MVX3"/>
<accession>A0AAD5MVX3</accession>
<name>A0AAD5MVX3_PARTN</name>
<keyword evidence="2" id="KW-1185">Reference proteome</keyword>
<dbReference type="Proteomes" id="UP001196413">
    <property type="component" value="Unassembled WGS sequence"/>
</dbReference>
<dbReference type="EMBL" id="JAHQIW010005295">
    <property type="protein sequence ID" value="KAJ1365537.1"/>
    <property type="molecule type" value="Genomic_DNA"/>
</dbReference>
<protein>
    <submittedName>
        <fullName evidence="1">Uncharacterized protein</fullName>
    </submittedName>
</protein>